<evidence type="ECO:0000256" key="8">
    <source>
        <dbReference type="SAM" id="MobiDB-lite"/>
    </source>
</evidence>
<keyword evidence="11" id="KW-1185">Reference proteome</keyword>
<feature type="region of interest" description="Disordered" evidence="8">
    <location>
        <begin position="1"/>
        <end position="41"/>
    </location>
</feature>
<evidence type="ECO:0000313" key="10">
    <source>
        <dbReference type="EMBL" id="MBS2550311.1"/>
    </source>
</evidence>
<feature type="compositionally biased region" description="Basic residues" evidence="8">
    <location>
        <begin position="26"/>
        <end position="41"/>
    </location>
</feature>
<dbReference type="Gene3D" id="1.10.3720.10">
    <property type="entry name" value="MetI-like"/>
    <property type="match status" value="1"/>
</dbReference>
<feature type="transmembrane region" description="Helical" evidence="7">
    <location>
        <begin position="59"/>
        <end position="83"/>
    </location>
</feature>
<dbReference type="Pfam" id="PF00528">
    <property type="entry name" value="BPD_transp_1"/>
    <property type="match status" value="1"/>
</dbReference>
<feature type="transmembrane region" description="Helical" evidence="7">
    <location>
        <begin position="312"/>
        <end position="333"/>
    </location>
</feature>
<keyword evidence="6 7" id="KW-0472">Membrane</keyword>
<feature type="domain" description="ABC transmembrane type-1" evidence="9">
    <location>
        <begin position="119"/>
        <end position="333"/>
    </location>
</feature>
<evidence type="ECO:0000313" key="11">
    <source>
        <dbReference type="Proteomes" id="UP000730482"/>
    </source>
</evidence>
<comment type="caution">
    <text evidence="10">The sequence shown here is derived from an EMBL/GenBank/DDBJ whole genome shotgun (WGS) entry which is preliminary data.</text>
</comment>
<dbReference type="CDD" id="cd06261">
    <property type="entry name" value="TM_PBP2"/>
    <property type="match status" value="1"/>
</dbReference>
<dbReference type="PANTHER" id="PTHR43227">
    <property type="entry name" value="BLL4140 PROTEIN"/>
    <property type="match status" value="1"/>
</dbReference>
<dbReference type="InterPro" id="IPR035906">
    <property type="entry name" value="MetI-like_sf"/>
</dbReference>
<dbReference type="PROSITE" id="PS50928">
    <property type="entry name" value="ABC_TM1"/>
    <property type="match status" value="1"/>
</dbReference>
<evidence type="ECO:0000256" key="6">
    <source>
        <dbReference type="ARBA" id="ARBA00023136"/>
    </source>
</evidence>
<keyword evidence="3" id="KW-1003">Cell membrane</keyword>
<dbReference type="InterPro" id="IPR000515">
    <property type="entry name" value="MetI-like"/>
</dbReference>
<comment type="subcellular location">
    <subcellularLocation>
        <location evidence="1 7">Cell membrane</location>
        <topology evidence="1 7">Multi-pass membrane protein</topology>
    </subcellularLocation>
</comment>
<gene>
    <name evidence="10" type="ORF">KGQ19_25920</name>
</gene>
<dbReference type="InterPro" id="IPR050809">
    <property type="entry name" value="UgpAE/MalFG_permease"/>
</dbReference>
<comment type="similarity">
    <text evidence="7">Belongs to the binding-protein-dependent transport system permease family.</text>
</comment>
<feature type="transmembrane region" description="Helical" evidence="7">
    <location>
        <begin position="165"/>
        <end position="185"/>
    </location>
</feature>
<keyword evidence="4 7" id="KW-0812">Transmembrane</keyword>
<feature type="compositionally biased region" description="Basic and acidic residues" evidence="8">
    <location>
        <begin position="1"/>
        <end position="11"/>
    </location>
</feature>
<evidence type="ECO:0000256" key="7">
    <source>
        <dbReference type="RuleBase" id="RU363032"/>
    </source>
</evidence>
<dbReference type="EMBL" id="JAAFYZ010000098">
    <property type="protein sequence ID" value="MBS2550311.1"/>
    <property type="molecule type" value="Genomic_DNA"/>
</dbReference>
<feature type="transmembrane region" description="Helical" evidence="7">
    <location>
        <begin position="205"/>
        <end position="231"/>
    </location>
</feature>
<evidence type="ECO:0000256" key="3">
    <source>
        <dbReference type="ARBA" id="ARBA00022475"/>
    </source>
</evidence>
<feature type="transmembrane region" description="Helical" evidence="7">
    <location>
        <begin position="123"/>
        <end position="144"/>
    </location>
</feature>
<evidence type="ECO:0000256" key="4">
    <source>
        <dbReference type="ARBA" id="ARBA00022692"/>
    </source>
</evidence>
<name>A0ABS5KW60_9ACTN</name>
<evidence type="ECO:0000256" key="5">
    <source>
        <dbReference type="ARBA" id="ARBA00022989"/>
    </source>
</evidence>
<reference evidence="10 11" key="1">
    <citation type="submission" date="2020-02" db="EMBL/GenBank/DDBJ databases">
        <title>Acidophilic actinobacteria isolated from forest soil.</title>
        <authorList>
            <person name="Golinska P."/>
        </authorList>
    </citation>
    <scope>NUCLEOTIDE SEQUENCE [LARGE SCALE GENOMIC DNA]</scope>
    <source>
        <strain evidence="10 11">NL8</strain>
    </source>
</reference>
<organism evidence="10 11">
    <name type="scientific">Catenulispora pinistramenti</name>
    <dbReference type="NCBI Taxonomy" id="2705254"/>
    <lineage>
        <taxon>Bacteria</taxon>
        <taxon>Bacillati</taxon>
        <taxon>Actinomycetota</taxon>
        <taxon>Actinomycetes</taxon>
        <taxon>Catenulisporales</taxon>
        <taxon>Catenulisporaceae</taxon>
        <taxon>Catenulispora</taxon>
    </lineage>
</organism>
<keyword evidence="5 7" id="KW-1133">Transmembrane helix</keyword>
<dbReference type="RefSeq" id="WP_212012809.1">
    <property type="nucleotide sequence ID" value="NZ_JAAFYZ010000098.1"/>
</dbReference>
<evidence type="ECO:0000256" key="2">
    <source>
        <dbReference type="ARBA" id="ARBA00022448"/>
    </source>
</evidence>
<evidence type="ECO:0000256" key="1">
    <source>
        <dbReference type="ARBA" id="ARBA00004651"/>
    </source>
</evidence>
<dbReference type="Proteomes" id="UP000730482">
    <property type="component" value="Unassembled WGS sequence"/>
</dbReference>
<keyword evidence="2 7" id="KW-0813">Transport</keyword>
<protein>
    <submittedName>
        <fullName evidence="10">Sugar ABC transporter permease</fullName>
    </submittedName>
</protein>
<feature type="transmembrane region" description="Helical" evidence="7">
    <location>
        <begin position="260"/>
        <end position="280"/>
    </location>
</feature>
<evidence type="ECO:0000259" key="9">
    <source>
        <dbReference type="PROSITE" id="PS50928"/>
    </source>
</evidence>
<dbReference type="SUPFAM" id="SSF161098">
    <property type="entry name" value="MetI-like"/>
    <property type="match status" value="1"/>
</dbReference>
<proteinExistence type="inferred from homology"/>
<sequence>MTDIRAADRPVPRSAPEQAAATDRRVRGRVRVRSRGQRSRHTAAGSSLTLWQRIKRDKVLLALMLPGFLYFAVFSYAPLFGYLSAFEDYQPYTGFIHSTWVGMQNFTDLFADSAFWTALTNTFVISLIQLVLFFPAPIGLALLLSSVASGRIRKFVQSVVYLPHFIGWVVIVSIFQEVLGPTGAVQHMMSSVGLPRFDFMSDPGFFPWLVAIQAIWKDCGWGTIIFLAALLSIDQGLYEAAAVDGAGRWRRFRSVTMPGIMPVVILLLILRLGTILSVGFEQILLQRDTVGAKAGEVLDTYVYYHGVATQQWGTAAAAGLIKAVVGLVLVLGANKVAHRFGQEGIYSRGDR</sequence>
<dbReference type="PANTHER" id="PTHR43227:SF11">
    <property type="entry name" value="BLL4140 PROTEIN"/>
    <property type="match status" value="1"/>
</dbReference>
<accession>A0ABS5KW60</accession>